<comment type="caution">
    <text evidence="2">The sequence shown here is derived from an EMBL/GenBank/DDBJ whole genome shotgun (WGS) entry which is preliminary data.</text>
</comment>
<dbReference type="Proteomes" id="UP000663862">
    <property type="component" value="Unassembled WGS sequence"/>
</dbReference>
<sequence>MGSGPSVKRTSVGTQVSLQNGGQNKSDQSDRDERFIVREEIQRHCAHRSEVLQPDKEDFLLSAIPLVSIDVSSLRRLAQIHNIGANLDRNERVGQMKIISDQEKAAIQQLIVEQKRLLDATQRSVQVAAKKVETMGIEQLRTLNLQVYSTARTLDEKEGCENSPNRQIFR</sequence>
<dbReference type="EMBL" id="CAJOBQ010002265">
    <property type="protein sequence ID" value="CAF4549592.1"/>
    <property type="molecule type" value="Genomic_DNA"/>
</dbReference>
<gene>
    <name evidence="2" type="ORF">TSG867_LOCUS24561</name>
</gene>
<evidence type="ECO:0000313" key="3">
    <source>
        <dbReference type="Proteomes" id="UP000663862"/>
    </source>
</evidence>
<dbReference type="AlphaFoldDB" id="A0A820YG64"/>
<protein>
    <submittedName>
        <fullName evidence="2">Uncharacterized protein</fullName>
    </submittedName>
</protein>
<name>A0A820YG64_9BILA</name>
<reference evidence="2" key="1">
    <citation type="submission" date="2021-02" db="EMBL/GenBank/DDBJ databases">
        <authorList>
            <person name="Nowell W R."/>
        </authorList>
    </citation>
    <scope>NUCLEOTIDE SEQUENCE</scope>
</reference>
<proteinExistence type="predicted"/>
<feature type="region of interest" description="Disordered" evidence="1">
    <location>
        <begin position="1"/>
        <end position="32"/>
    </location>
</feature>
<accession>A0A820YG64</accession>
<evidence type="ECO:0000313" key="2">
    <source>
        <dbReference type="EMBL" id="CAF4549592.1"/>
    </source>
</evidence>
<feature type="compositionally biased region" description="Polar residues" evidence="1">
    <location>
        <begin position="8"/>
        <end position="26"/>
    </location>
</feature>
<evidence type="ECO:0000256" key="1">
    <source>
        <dbReference type="SAM" id="MobiDB-lite"/>
    </source>
</evidence>
<organism evidence="2 3">
    <name type="scientific">Rotaria socialis</name>
    <dbReference type="NCBI Taxonomy" id="392032"/>
    <lineage>
        <taxon>Eukaryota</taxon>
        <taxon>Metazoa</taxon>
        <taxon>Spiralia</taxon>
        <taxon>Gnathifera</taxon>
        <taxon>Rotifera</taxon>
        <taxon>Eurotatoria</taxon>
        <taxon>Bdelloidea</taxon>
        <taxon>Philodinida</taxon>
        <taxon>Philodinidae</taxon>
        <taxon>Rotaria</taxon>
    </lineage>
</organism>